<dbReference type="InterPro" id="IPR020846">
    <property type="entry name" value="MFS_dom"/>
</dbReference>
<feature type="transmembrane region" description="Helical" evidence="7">
    <location>
        <begin position="266"/>
        <end position="284"/>
    </location>
</feature>
<dbReference type="EMBL" id="CP049257">
    <property type="protein sequence ID" value="QIG44596.1"/>
    <property type="molecule type" value="Genomic_DNA"/>
</dbReference>
<evidence type="ECO:0000256" key="6">
    <source>
        <dbReference type="ARBA" id="ARBA00023136"/>
    </source>
</evidence>
<evidence type="ECO:0000256" key="3">
    <source>
        <dbReference type="ARBA" id="ARBA00022475"/>
    </source>
</evidence>
<dbReference type="PANTHER" id="PTHR42718">
    <property type="entry name" value="MAJOR FACILITATOR SUPERFAMILY MULTIDRUG TRANSPORTER MFSC"/>
    <property type="match status" value="1"/>
</dbReference>
<dbReference type="SUPFAM" id="SSF103473">
    <property type="entry name" value="MFS general substrate transporter"/>
    <property type="match status" value="1"/>
</dbReference>
<feature type="transmembrane region" description="Helical" evidence="7">
    <location>
        <begin position="337"/>
        <end position="356"/>
    </location>
</feature>
<dbReference type="InterPro" id="IPR011701">
    <property type="entry name" value="MFS"/>
</dbReference>
<keyword evidence="2" id="KW-0813">Transport</keyword>
<keyword evidence="3" id="KW-1003">Cell membrane</keyword>
<proteinExistence type="predicted"/>
<sequence>MSTTTTRVDNQAGLTAALVLVVVCVGVVSSLGAPLIPAIAESRHVSPSAAQWSLTITLLTGAVLAPVLGRLGDGPRRREVVLVTLALVAAGCVLAAPDWGFATLLVGRALQGLGLGLMPLGVAVLRDHLDPPRVRRAVVLVSISSVAGAGVGYPVSGALAAVGGVGASFWFGAGVVVVALAVAARVLPTGRHLDRAHLDVPGAVLLGLGVAGLLLVLSQGRQWGWSSPEVVALAVLSPALLAVFVRHEQRAATPLVDLRLLRHGPVLVADLTALTAGVGVYLLMSSVSWLLQSPATGGGFGLSTLVAAGAMVPFSVTSVATAQLAVPRLVERLGDAWSMPIGCLVFAVSMGLLAVLRDQPWQAYLVMGVGGVGAGCTFSSMPSVIVRAVPSGEVGSATGLNQVMRSIGYATGAAAFAAVLAAYADPRTGSTPPGGFAVAAWIGVAVFAGTAMVDLVLLRGRRAPARHEPELVTPP</sequence>
<dbReference type="RefSeq" id="WP_165236300.1">
    <property type="nucleotide sequence ID" value="NZ_CP049257.1"/>
</dbReference>
<dbReference type="PROSITE" id="PS50850">
    <property type="entry name" value="MFS"/>
    <property type="match status" value="1"/>
</dbReference>
<dbReference type="KEGG" id="nano:G5V58_19025"/>
<feature type="transmembrane region" description="Helical" evidence="7">
    <location>
        <begin position="198"/>
        <end position="217"/>
    </location>
</feature>
<feature type="transmembrane region" description="Helical" evidence="7">
    <location>
        <begin position="80"/>
        <end position="99"/>
    </location>
</feature>
<protein>
    <submittedName>
        <fullName evidence="9">MFS transporter</fullName>
    </submittedName>
</protein>
<dbReference type="InterPro" id="IPR036259">
    <property type="entry name" value="MFS_trans_sf"/>
</dbReference>
<evidence type="ECO:0000313" key="9">
    <source>
        <dbReference type="EMBL" id="QIG44596.1"/>
    </source>
</evidence>
<keyword evidence="6 7" id="KW-0472">Membrane</keyword>
<feature type="transmembrane region" description="Helical" evidence="7">
    <location>
        <begin position="137"/>
        <end position="155"/>
    </location>
</feature>
<name>A0A6G6WHB2_9ACTN</name>
<feature type="transmembrane region" description="Helical" evidence="7">
    <location>
        <begin position="304"/>
        <end position="325"/>
    </location>
</feature>
<feature type="transmembrane region" description="Helical" evidence="7">
    <location>
        <begin position="436"/>
        <end position="458"/>
    </location>
</feature>
<keyword evidence="4 7" id="KW-0812">Transmembrane</keyword>
<dbReference type="GO" id="GO:0022857">
    <property type="term" value="F:transmembrane transporter activity"/>
    <property type="evidence" value="ECO:0007669"/>
    <property type="project" value="InterPro"/>
</dbReference>
<evidence type="ECO:0000256" key="4">
    <source>
        <dbReference type="ARBA" id="ARBA00022692"/>
    </source>
</evidence>
<feature type="transmembrane region" description="Helical" evidence="7">
    <location>
        <begin position="223"/>
        <end position="245"/>
    </location>
</feature>
<feature type="domain" description="Major facilitator superfamily (MFS) profile" evidence="8">
    <location>
        <begin position="10"/>
        <end position="466"/>
    </location>
</feature>
<feature type="transmembrane region" description="Helical" evidence="7">
    <location>
        <begin position="12"/>
        <end position="37"/>
    </location>
</feature>
<feature type="transmembrane region" description="Helical" evidence="7">
    <location>
        <begin position="167"/>
        <end position="186"/>
    </location>
</feature>
<gene>
    <name evidence="9" type="ORF">G5V58_19025</name>
</gene>
<evidence type="ECO:0000256" key="2">
    <source>
        <dbReference type="ARBA" id="ARBA00022448"/>
    </source>
</evidence>
<keyword evidence="5 7" id="KW-1133">Transmembrane helix</keyword>
<comment type="subcellular location">
    <subcellularLocation>
        <location evidence="1">Cell membrane</location>
        <topology evidence="1">Multi-pass membrane protein</topology>
    </subcellularLocation>
</comment>
<feature type="transmembrane region" description="Helical" evidence="7">
    <location>
        <begin position="105"/>
        <end position="125"/>
    </location>
</feature>
<dbReference type="Pfam" id="PF07690">
    <property type="entry name" value="MFS_1"/>
    <property type="match status" value="1"/>
</dbReference>
<keyword evidence="10" id="KW-1185">Reference proteome</keyword>
<evidence type="ECO:0000259" key="8">
    <source>
        <dbReference type="PROSITE" id="PS50850"/>
    </source>
</evidence>
<dbReference type="AlphaFoldDB" id="A0A6G6WHB2"/>
<feature type="transmembrane region" description="Helical" evidence="7">
    <location>
        <begin position="49"/>
        <end position="68"/>
    </location>
</feature>
<dbReference type="Gene3D" id="1.20.1250.20">
    <property type="entry name" value="MFS general substrate transporter like domains"/>
    <property type="match status" value="2"/>
</dbReference>
<reference evidence="9 10" key="1">
    <citation type="submission" date="2020-02" db="EMBL/GenBank/DDBJ databases">
        <title>Full genome sequence of Nocardioides sp. R-3366.</title>
        <authorList>
            <person name="Im W.-T."/>
        </authorList>
    </citation>
    <scope>NUCLEOTIDE SEQUENCE [LARGE SCALE GENOMIC DNA]</scope>
    <source>
        <strain evidence="9 10">R-3366</strain>
    </source>
</reference>
<evidence type="ECO:0000256" key="7">
    <source>
        <dbReference type="SAM" id="Phobius"/>
    </source>
</evidence>
<evidence type="ECO:0000256" key="1">
    <source>
        <dbReference type="ARBA" id="ARBA00004651"/>
    </source>
</evidence>
<evidence type="ECO:0000313" key="10">
    <source>
        <dbReference type="Proteomes" id="UP000502996"/>
    </source>
</evidence>
<accession>A0A6G6WHB2</accession>
<feature type="transmembrane region" description="Helical" evidence="7">
    <location>
        <begin position="407"/>
        <end position="424"/>
    </location>
</feature>
<dbReference type="Proteomes" id="UP000502996">
    <property type="component" value="Chromosome"/>
</dbReference>
<dbReference type="GO" id="GO:0005886">
    <property type="term" value="C:plasma membrane"/>
    <property type="evidence" value="ECO:0007669"/>
    <property type="project" value="UniProtKB-SubCell"/>
</dbReference>
<evidence type="ECO:0000256" key="5">
    <source>
        <dbReference type="ARBA" id="ARBA00022989"/>
    </source>
</evidence>
<dbReference type="PANTHER" id="PTHR42718:SF46">
    <property type="entry name" value="BLR6921 PROTEIN"/>
    <property type="match status" value="1"/>
</dbReference>
<organism evidence="9 10">
    <name type="scientific">Nocardioides anomalus</name>
    <dbReference type="NCBI Taxonomy" id="2712223"/>
    <lineage>
        <taxon>Bacteria</taxon>
        <taxon>Bacillati</taxon>
        <taxon>Actinomycetota</taxon>
        <taxon>Actinomycetes</taxon>
        <taxon>Propionibacteriales</taxon>
        <taxon>Nocardioidaceae</taxon>
        <taxon>Nocardioides</taxon>
    </lineage>
</organism>
<feature type="transmembrane region" description="Helical" evidence="7">
    <location>
        <begin position="362"/>
        <end position="386"/>
    </location>
</feature>